<dbReference type="SUPFAM" id="SSF161111">
    <property type="entry name" value="Cation efflux protein transmembrane domain-like"/>
    <property type="match status" value="1"/>
</dbReference>
<reference evidence="9 10" key="1">
    <citation type="journal article" date="2021" name="Comput. Struct. Biotechnol. J.">
        <title>De novo genome assembly of the potent medicinal plant Rehmannia glutinosa using nanopore technology.</title>
        <authorList>
            <person name="Ma L."/>
            <person name="Dong C."/>
            <person name="Song C."/>
            <person name="Wang X."/>
            <person name="Zheng X."/>
            <person name="Niu Y."/>
            <person name="Chen S."/>
            <person name="Feng W."/>
        </authorList>
    </citation>
    <scope>NUCLEOTIDE SEQUENCE [LARGE SCALE GENOMIC DNA]</scope>
    <source>
        <strain evidence="9">DH-2019</strain>
    </source>
</reference>
<proteinExistence type="predicted"/>
<feature type="transmembrane region" description="Helical" evidence="7">
    <location>
        <begin position="225"/>
        <end position="243"/>
    </location>
</feature>
<keyword evidence="3 7" id="KW-0812">Transmembrane</keyword>
<sequence length="407" mass="45687">MEAESRTRANNVSDAKSPLLWKLGGSGRRGRGLSRRDSVNSLRNDFISRLPDNVRSAIDPESPSLVDFSRAQGLSEGEQDYYERQFATLKSFEEVDSMVSSDGLDEDDLEEQAQHERAMRISNYANILLLAFKIYATVKSGSLAIAASTLDSLLDLMAGGILWFTHLSMKNVNIYKYPIGKLRVQPVGIIVFAAIMATLGFQVLVQAVEQLVENKHTEKMTSDQLDHYFDVVTNVVGLVAAVLGDKFFWWIDPTGAIILAIYTITNWSGTVLENAGLMSTFISFLFVVKLKLAMSLVGQSAPPEVMQKLTYLVIRHPQVKRIDTVRAYTFGVLYFVEVRFPLTSVVKRVDIELPEDMPLKEAHTIGETLQIKIEKLLEVERAFVHLDYECDHKPEHSVLTRLPNSEP</sequence>
<evidence type="ECO:0000256" key="7">
    <source>
        <dbReference type="SAM" id="Phobius"/>
    </source>
</evidence>
<dbReference type="Gene3D" id="3.30.70.1350">
    <property type="entry name" value="Cation efflux protein, cytoplasmic domain"/>
    <property type="match status" value="1"/>
</dbReference>
<feature type="transmembrane region" description="Helical" evidence="7">
    <location>
        <begin position="144"/>
        <end position="165"/>
    </location>
</feature>
<feature type="region of interest" description="Disordered" evidence="6">
    <location>
        <begin position="1"/>
        <end position="36"/>
    </location>
</feature>
<dbReference type="InterPro" id="IPR050291">
    <property type="entry name" value="CDF_Transporter"/>
</dbReference>
<evidence type="ECO:0000256" key="5">
    <source>
        <dbReference type="ARBA" id="ARBA00023136"/>
    </source>
</evidence>
<dbReference type="Pfam" id="PF01545">
    <property type="entry name" value="Cation_efflux"/>
    <property type="match status" value="1"/>
</dbReference>
<keyword evidence="4 7" id="KW-1133">Transmembrane helix</keyword>
<dbReference type="PANTHER" id="PTHR43840:SF13">
    <property type="entry name" value="CATION EFFLUX PROTEIN CYTOPLASMIC DOMAIN-CONTAINING PROTEIN"/>
    <property type="match status" value="1"/>
</dbReference>
<keyword evidence="5 7" id="KW-0472">Membrane</keyword>
<dbReference type="EMBL" id="JABTTQ020000012">
    <property type="protein sequence ID" value="KAK6145096.1"/>
    <property type="molecule type" value="Genomic_DNA"/>
</dbReference>
<evidence type="ECO:0000256" key="1">
    <source>
        <dbReference type="ARBA" id="ARBA00004141"/>
    </source>
</evidence>
<keyword evidence="2" id="KW-0813">Transport</keyword>
<feature type="transmembrane region" description="Helical" evidence="7">
    <location>
        <begin position="275"/>
        <end position="298"/>
    </location>
</feature>
<evidence type="ECO:0000256" key="3">
    <source>
        <dbReference type="ARBA" id="ARBA00022692"/>
    </source>
</evidence>
<feature type="transmembrane region" description="Helical" evidence="7">
    <location>
        <begin position="121"/>
        <end position="138"/>
    </location>
</feature>
<protein>
    <recommendedName>
        <fullName evidence="8">Cation efflux protein transmembrane domain-containing protein</fullName>
    </recommendedName>
</protein>
<comment type="caution">
    <text evidence="9">The sequence shown here is derived from an EMBL/GenBank/DDBJ whole genome shotgun (WGS) entry which is preliminary data.</text>
</comment>
<evidence type="ECO:0000313" key="9">
    <source>
        <dbReference type="EMBL" id="KAK6145096.1"/>
    </source>
</evidence>
<name>A0ABR0WES4_REHGL</name>
<dbReference type="PANTHER" id="PTHR43840">
    <property type="entry name" value="MITOCHONDRIAL METAL TRANSPORTER 1-RELATED"/>
    <property type="match status" value="1"/>
</dbReference>
<dbReference type="Proteomes" id="UP001318860">
    <property type="component" value="Unassembled WGS sequence"/>
</dbReference>
<dbReference type="InterPro" id="IPR036837">
    <property type="entry name" value="Cation_efflux_CTD_sf"/>
</dbReference>
<dbReference type="Gene3D" id="1.20.1510.10">
    <property type="entry name" value="Cation efflux protein transmembrane domain"/>
    <property type="match status" value="2"/>
</dbReference>
<evidence type="ECO:0000256" key="6">
    <source>
        <dbReference type="SAM" id="MobiDB-lite"/>
    </source>
</evidence>
<organism evidence="9 10">
    <name type="scientific">Rehmannia glutinosa</name>
    <name type="common">Chinese foxglove</name>
    <dbReference type="NCBI Taxonomy" id="99300"/>
    <lineage>
        <taxon>Eukaryota</taxon>
        <taxon>Viridiplantae</taxon>
        <taxon>Streptophyta</taxon>
        <taxon>Embryophyta</taxon>
        <taxon>Tracheophyta</taxon>
        <taxon>Spermatophyta</taxon>
        <taxon>Magnoliopsida</taxon>
        <taxon>eudicotyledons</taxon>
        <taxon>Gunneridae</taxon>
        <taxon>Pentapetalae</taxon>
        <taxon>asterids</taxon>
        <taxon>lamiids</taxon>
        <taxon>Lamiales</taxon>
        <taxon>Orobanchaceae</taxon>
        <taxon>Rehmannieae</taxon>
        <taxon>Rehmannia</taxon>
    </lineage>
</organism>
<gene>
    <name evidence="9" type="ORF">DH2020_021916</name>
</gene>
<comment type="subcellular location">
    <subcellularLocation>
        <location evidence="1">Membrane</location>
        <topology evidence="1">Multi-pass membrane protein</topology>
    </subcellularLocation>
</comment>
<accession>A0ABR0WES4</accession>
<evidence type="ECO:0000259" key="8">
    <source>
        <dbReference type="Pfam" id="PF01545"/>
    </source>
</evidence>
<evidence type="ECO:0000256" key="2">
    <source>
        <dbReference type="ARBA" id="ARBA00022448"/>
    </source>
</evidence>
<feature type="transmembrane region" description="Helical" evidence="7">
    <location>
        <begin position="186"/>
        <end position="205"/>
    </location>
</feature>
<dbReference type="InterPro" id="IPR027469">
    <property type="entry name" value="Cation_efflux_TMD_sf"/>
</dbReference>
<evidence type="ECO:0000256" key="4">
    <source>
        <dbReference type="ARBA" id="ARBA00022989"/>
    </source>
</evidence>
<feature type="domain" description="Cation efflux protein transmembrane" evidence="8">
    <location>
        <begin position="121"/>
        <end position="217"/>
    </location>
</feature>
<dbReference type="SUPFAM" id="SSF160240">
    <property type="entry name" value="Cation efflux protein cytoplasmic domain-like"/>
    <property type="match status" value="1"/>
</dbReference>
<keyword evidence="10" id="KW-1185">Reference proteome</keyword>
<dbReference type="InterPro" id="IPR058533">
    <property type="entry name" value="Cation_efflux_TM"/>
</dbReference>
<evidence type="ECO:0000313" key="10">
    <source>
        <dbReference type="Proteomes" id="UP001318860"/>
    </source>
</evidence>